<protein>
    <recommendedName>
        <fullName evidence="3">DUF2490 domain-containing protein</fullName>
    </recommendedName>
</protein>
<gene>
    <name evidence="1" type="ORF">ACFO5O_00695</name>
</gene>
<keyword evidence="2" id="KW-1185">Reference proteome</keyword>
<evidence type="ECO:0008006" key="3">
    <source>
        <dbReference type="Google" id="ProtNLM"/>
    </source>
</evidence>
<evidence type="ECO:0000313" key="1">
    <source>
        <dbReference type="EMBL" id="MFC4720820.1"/>
    </source>
</evidence>
<comment type="caution">
    <text evidence="1">The sequence shown here is derived from an EMBL/GenBank/DDBJ whole genome shotgun (WGS) entry which is preliminary data.</text>
</comment>
<dbReference type="Proteomes" id="UP001595953">
    <property type="component" value="Unassembled WGS sequence"/>
</dbReference>
<sequence>MKALGIILFYNVILLPYIWSQELSYHPEILSGHRSFSYQHKIEFSVNPSLKLNNITLFDTEYNNDDNNLYFIRNSISYEFFKNIKVVGAFGIKNPGSFVTSALQYNYKKKNYMFMYSVGTTYQNGFTIEQNFGFEFKPKINMDMYGLLKLQVISNTSKKEYVRGIQQLRIGVIKNNLQFGFAANLDQFNNASKTLANYGIFYKHNLIYSNNKTNENKL</sequence>
<reference evidence="2" key="1">
    <citation type="journal article" date="2019" name="Int. J. Syst. Evol. Microbiol.">
        <title>The Global Catalogue of Microorganisms (GCM) 10K type strain sequencing project: providing services to taxonomists for standard genome sequencing and annotation.</title>
        <authorList>
            <consortium name="The Broad Institute Genomics Platform"/>
            <consortium name="The Broad Institute Genome Sequencing Center for Infectious Disease"/>
            <person name="Wu L."/>
            <person name="Ma J."/>
        </authorList>
    </citation>
    <scope>NUCLEOTIDE SEQUENCE [LARGE SCALE GENOMIC DNA]</scope>
    <source>
        <strain evidence="2">CCUG 63682</strain>
    </source>
</reference>
<dbReference type="RefSeq" id="WP_387959951.1">
    <property type="nucleotide sequence ID" value="NZ_JBHSGP010000004.1"/>
</dbReference>
<dbReference type="EMBL" id="JBHSGP010000004">
    <property type="protein sequence ID" value="MFC4720820.1"/>
    <property type="molecule type" value="Genomic_DNA"/>
</dbReference>
<evidence type="ECO:0000313" key="2">
    <source>
        <dbReference type="Proteomes" id="UP001595953"/>
    </source>
</evidence>
<organism evidence="1 2">
    <name type="scientific">Geojedonia litorea</name>
    <dbReference type="NCBI Taxonomy" id="1268269"/>
    <lineage>
        <taxon>Bacteria</taxon>
        <taxon>Pseudomonadati</taxon>
        <taxon>Bacteroidota</taxon>
        <taxon>Flavobacteriia</taxon>
        <taxon>Flavobacteriales</taxon>
        <taxon>Flavobacteriaceae</taxon>
        <taxon>Geojedonia</taxon>
    </lineage>
</organism>
<name>A0ABV9MZ30_9FLAO</name>
<accession>A0ABV9MZ30</accession>
<proteinExistence type="predicted"/>